<feature type="transmembrane region" description="Helical" evidence="11">
    <location>
        <begin position="1405"/>
        <end position="1428"/>
    </location>
</feature>
<evidence type="ECO:0000256" key="8">
    <source>
        <dbReference type="ARBA" id="ARBA00023186"/>
    </source>
</evidence>
<dbReference type="InterPro" id="IPR000177">
    <property type="entry name" value="Apple"/>
</dbReference>
<dbReference type="PANTHER" id="PTHR22950">
    <property type="entry name" value="AMINO ACID TRANSPORTER"/>
    <property type="match status" value="1"/>
</dbReference>
<feature type="transmembrane region" description="Helical" evidence="11">
    <location>
        <begin position="1374"/>
        <end position="1393"/>
    </location>
</feature>
<dbReference type="OrthoDB" id="201635at2759"/>
<dbReference type="GO" id="GO:0042803">
    <property type="term" value="F:protein homodimerization activity"/>
    <property type="evidence" value="ECO:0007669"/>
    <property type="project" value="InterPro"/>
</dbReference>
<evidence type="ECO:0000256" key="6">
    <source>
        <dbReference type="ARBA" id="ARBA00023136"/>
    </source>
</evidence>
<dbReference type="Pfam" id="PF01025">
    <property type="entry name" value="GrpE"/>
    <property type="match status" value="1"/>
</dbReference>
<feature type="transmembrane region" description="Helical" evidence="11">
    <location>
        <begin position="1089"/>
        <end position="1111"/>
    </location>
</feature>
<keyword evidence="14" id="KW-1185">Reference proteome</keyword>
<feature type="transmembrane region" description="Helical" evidence="11">
    <location>
        <begin position="1144"/>
        <end position="1166"/>
    </location>
</feature>
<dbReference type="Gene3D" id="2.30.22.10">
    <property type="entry name" value="Head domain of nucleotide exchange factor GrpE"/>
    <property type="match status" value="1"/>
</dbReference>
<dbReference type="Gene3D" id="3.50.4.10">
    <property type="entry name" value="Hepatocyte Growth Factor"/>
    <property type="match status" value="1"/>
</dbReference>
<organism evidence="13 14">
    <name type="scientific">Symbiodinium microadriaticum</name>
    <name type="common">Dinoflagellate</name>
    <name type="synonym">Zooxanthella microadriatica</name>
    <dbReference type="NCBI Taxonomy" id="2951"/>
    <lineage>
        <taxon>Eukaryota</taxon>
        <taxon>Sar</taxon>
        <taxon>Alveolata</taxon>
        <taxon>Dinophyceae</taxon>
        <taxon>Suessiales</taxon>
        <taxon>Symbiodiniaceae</taxon>
        <taxon>Symbiodinium</taxon>
    </lineage>
</organism>
<keyword evidence="9" id="KW-0175">Coiled coil</keyword>
<dbReference type="InterPro" id="IPR013805">
    <property type="entry name" value="GrpE_CC"/>
</dbReference>
<comment type="subcellular location">
    <subcellularLocation>
        <location evidence="1">Membrane</location>
        <topology evidence="1">Multi-pass membrane protein</topology>
    </subcellularLocation>
</comment>
<accession>A0A1Q9EA76</accession>
<dbReference type="InterPro" id="IPR013057">
    <property type="entry name" value="AA_transpt_TM"/>
</dbReference>
<keyword evidence="3 11" id="KW-0812">Transmembrane</keyword>
<feature type="coiled-coil region" evidence="9">
    <location>
        <begin position="306"/>
        <end position="354"/>
    </location>
</feature>
<feature type="transmembrane region" description="Helical" evidence="11">
    <location>
        <begin position="1332"/>
        <end position="1353"/>
    </location>
</feature>
<sequence length="1508" mass="164262">MPVKRMGVTNLWYMQHPTLGSVKKKERLQRVLHARVAEGICGKFGVPDALGDHHTACPIAGVFGPRGAALERAVARACREAGARVATNVILRDMTIDDAQAAVDTAPVSPASRAGGAQPHADRIPDAALEQAAKRKRLHAYTELAVGRRCKLVVLGLEVGGRFGPKWFRAARCAATASVPVLRCKKARCTDGRSRTRDSHWGAPLVPADPGRMIDTWGRVRGDAAQLTGMLQVTADVSEAAFILPPAWPDIYTWRSADSQWSPADECSEVIAAQTSFLEPGQFRSAATQSRVTRTWPTVRRFSESESQTEELSDAAKANIEKLQAEIEELSGVKEEKQAAHSRLKLEIDNFRQRTSSELAAARGKAAVPLVQELLPIADEFEYAKQNLKIETDGQKAVVEKFEALFDKMLESWKSLGIEKMSSVGEPFNPELHEAVSMIPSEEYKEEVVCNELRPGWILKTPGSDEQQVLRAALVTVSAGKLSSSATVALEPVLLPAGGQSPSSGPAEGSQASSGGSAKADPSVSCFESPWIRSMKALLALFPALAAAALRSKVAREVSVPSVQSMEAAIAQLIQHKKEPVSQELVNEIKTLLADTVMPHLHQQRQHIQAQLDAASQHFAECKAATPERERTAPLRAEHEGCRFAESAAVDQHATCISELESLEAAKDEHCRAFDELNQIPEASCGVRSGENATAWYVRTLAELHWAQERLVQAEATCNAARLTHTAKVGTCTDAQKVLAALRANCDAKQLALDQAGCDLYDSALANCSAEEACYQQRRSSHEALLANARDQEKTLKVELEALLRMQCLLETFSHRHLEGAIDECKGKKHDTENMSLVYHNISITSNCSVPGDLKPGTVTYERRLLAALPGVVPSRCGATCCESQQLLPAAPVYQAVRQCYSFRAAYSPPLIPGEDRTVEDTAQDCQKRCKRTAGCGGFSYTWDGGCFVAHRSATKIFQPGVVAGPMDCLGIPNECYGYNRKFTPELDGHAGGAVKVTSEEECQKRCFETLGCGHWILWWDMRCHLAGCGGQGYGHNEEEWLRAIDSQDSDLKELEGHNGVWLTAGIIVADVVGAGILAMPLAMAKLGLVPGTITLVVLLLANVHISILMWRVRMYCPTCIGSVTFTELVRDCFAEAPAWQRHLMIILTAICQKSFLFGLLAVYLMSGAKGLGMILHYTHLCLPVWAVLAALLLLPFAGTARHMGSWQSLVWVNVITLCGTVMIPLGYYGIVGVSGIRLPGSEVEFFVDPKFEDILSALSTFTFGMTSQFMLMEIISEMKVPMQLPKAYAGISAPFQLSMFAIAGIGGYMFMGSKVSGMMNENLPFGLPFQIAAGCMAAHMLISYLIKGVVFCKSIHRLVDRDFASASDSRTRSWIGWTTTVVAVLCICWLLANLVPFFSDAVDLLGASVTPISCWLIPTALYIRFYWDYPHLRSSGHPWLTIVEWIVIGAEITMALILTVFGTAAAVDKIVQDWHTFGMPFSCHCQGLWSTCACSADHAGMTDVCSA</sequence>
<dbReference type="InterPro" id="IPR000740">
    <property type="entry name" value="GrpE"/>
</dbReference>
<dbReference type="PANTHER" id="PTHR22950:SF461">
    <property type="entry name" value="AMINO ACID TRANSPORTER TRANSMEMBRANE DOMAIN-CONTAINING PROTEIN"/>
    <property type="match status" value="1"/>
</dbReference>
<evidence type="ECO:0000256" key="9">
    <source>
        <dbReference type="SAM" id="Coils"/>
    </source>
</evidence>
<dbReference type="Gene3D" id="3.90.20.20">
    <property type="match status" value="1"/>
</dbReference>
<evidence type="ECO:0000259" key="12">
    <source>
        <dbReference type="SMART" id="SM00223"/>
    </source>
</evidence>
<evidence type="ECO:0000256" key="3">
    <source>
        <dbReference type="ARBA" id="ARBA00022692"/>
    </source>
</evidence>
<keyword evidence="4" id="KW-0677">Repeat</keyword>
<feature type="transmembrane region" description="Helical" evidence="11">
    <location>
        <begin position="1178"/>
        <end position="1198"/>
    </location>
</feature>
<evidence type="ECO:0000256" key="2">
    <source>
        <dbReference type="ARBA" id="ARBA00009054"/>
    </source>
</evidence>
<evidence type="ECO:0000256" key="5">
    <source>
        <dbReference type="ARBA" id="ARBA00022989"/>
    </source>
</evidence>
<feature type="region of interest" description="Disordered" evidence="10">
    <location>
        <begin position="497"/>
        <end position="521"/>
    </location>
</feature>
<keyword evidence="6 11" id="KW-0472">Membrane</keyword>
<dbReference type="SMART" id="SM00223">
    <property type="entry name" value="APPLE"/>
    <property type="match status" value="1"/>
</dbReference>
<dbReference type="GO" id="GO:0016020">
    <property type="term" value="C:membrane"/>
    <property type="evidence" value="ECO:0007669"/>
    <property type="project" value="UniProtKB-SubCell"/>
</dbReference>
<keyword evidence="7" id="KW-1015">Disulfide bond</keyword>
<reference evidence="13 14" key="1">
    <citation type="submission" date="2016-02" db="EMBL/GenBank/DDBJ databases">
        <title>Genome analysis of coral dinoflagellate symbionts highlights evolutionary adaptations to a symbiotic lifestyle.</title>
        <authorList>
            <person name="Aranda M."/>
            <person name="Li Y."/>
            <person name="Liew Y.J."/>
            <person name="Baumgarten S."/>
            <person name="Simakov O."/>
            <person name="Wilson M."/>
            <person name="Piel J."/>
            <person name="Ashoor H."/>
            <person name="Bougouffa S."/>
            <person name="Bajic V.B."/>
            <person name="Ryu T."/>
            <person name="Ravasi T."/>
            <person name="Bayer T."/>
            <person name="Micklem G."/>
            <person name="Kim H."/>
            <person name="Bhak J."/>
            <person name="Lajeunesse T.C."/>
            <person name="Voolstra C.R."/>
        </authorList>
    </citation>
    <scope>NUCLEOTIDE SEQUENCE [LARGE SCALE GENOMIC DNA]</scope>
    <source>
        <strain evidence="13 14">CCMP2467</strain>
    </source>
</reference>
<dbReference type="EMBL" id="LSRX01000213">
    <property type="protein sequence ID" value="OLQ04308.1"/>
    <property type="molecule type" value="Genomic_DNA"/>
</dbReference>
<protein>
    <submittedName>
        <fullName evidence="13">Protein GrpE</fullName>
    </submittedName>
</protein>
<evidence type="ECO:0000256" key="10">
    <source>
        <dbReference type="SAM" id="MobiDB-lite"/>
    </source>
</evidence>
<evidence type="ECO:0000256" key="7">
    <source>
        <dbReference type="ARBA" id="ARBA00023157"/>
    </source>
</evidence>
<dbReference type="GO" id="GO:0005576">
    <property type="term" value="C:extracellular region"/>
    <property type="evidence" value="ECO:0007669"/>
    <property type="project" value="InterPro"/>
</dbReference>
<dbReference type="SUPFAM" id="SSF58014">
    <property type="entry name" value="Coiled-coil domain of nucleotide exchange factor GrpE"/>
    <property type="match status" value="1"/>
</dbReference>
<dbReference type="PRINTS" id="PR00773">
    <property type="entry name" value="GRPEPROTEIN"/>
</dbReference>
<evidence type="ECO:0000313" key="13">
    <source>
        <dbReference type="EMBL" id="OLQ04308.1"/>
    </source>
</evidence>
<gene>
    <name evidence="13" type="primary">grpE</name>
    <name evidence="13" type="ORF">AK812_SmicGene12597</name>
</gene>
<keyword evidence="5 11" id="KW-1133">Transmembrane helix</keyword>
<comment type="caution">
    <text evidence="13">The sequence shown here is derived from an EMBL/GenBank/DDBJ whole genome shotgun (WGS) entry which is preliminary data.</text>
</comment>
<comment type="similarity">
    <text evidence="2">Belongs to the GrpE family.</text>
</comment>
<dbReference type="GO" id="GO:0006508">
    <property type="term" value="P:proteolysis"/>
    <property type="evidence" value="ECO:0007669"/>
    <property type="project" value="InterPro"/>
</dbReference>
<feature type="domain" description="Apple" evidence="12">
    <location>
        <begin position="900"/>
        <end position="969"/>
    </location>
</feature>
<dbReference type="HAMAP" id="MF_01151">
    <property type="entry name" value="GrpE"/>
    <property type="match status" value="1"/>
</dbReference>
<proteinExistence type="inferred from homology"/>
<keyword evidence="8" id="KW-0143">Chaperone</keyword>
<dbReference type="GO" id="GO:0000774">
    <property type="term" value="F:adenyl-nucleotide exchange factor activity"/>
    <property type="evidence" value="ECO:0007669"/>
    <property type="project" value="InterPro"/>
</dbReference>
<dbReference type="CDD" id="cd00446">
    <property type="entry name" value="GrpE"/>
    <property type="match status" value="1"/>
</dbReference>
<feature type="compositionally biased region" description="Low complexity" evidence="10">
    <location>
        <begin position="497"/>
        <end position="518"/>
    </location>
</feature>
<feature type="transmembrane region" description="Helical" evidence="11">
    <location>
        <begin position="1288"/>
        <end position="1312"/>
    </location>
</feature>
<dbReference type="InterPro" id="IPR009012">
    <property type="entry name" value="GrpE_head"/>
</dbReference>
<evidence type="ECO:0000256" key="1">
    <source>
        <dbReference type="ARBA" id="ARBA00004141"/>
    </source>
</evidence>
<dbReference type="GO" id="GO:0051087">
    <property type="term" value="F:protein-folding chaperone binding"/>
    <property type="evidence" value="ECO:0007669"/>
    <property type="project" value="InterPro"/>
</dbReference>
<dbReference type="GO" id="GO:0015179">
    <property type="term" value="F:L-amino acid transmembrane transporter activity"/>
    <property type="evidence" value="ECO:0007669"/>
    <property type="project" value="TreeGrafter"/>
</dbReference>
<feature type="transmembrane region" description="Helical" evidence="11">
    <location>
        <begin position="1210"/>
        <end position="1235"/>
    </location>
</feature>
<dbReference type="SUPFAM" id="SSF51064">
    <property type="entry name" value="Head domain of nucleotide exchange factor GrpE"/>
    <property type="match status" value="1"/>
</dbReference>
<feature type="transmembrane region" description="Helical" evidence="11">
    <location>
        <begin position="1255"/>
        <end position="1276"/>
    </location>
</feature>
<dbReference type="GO" id="GO:0006457">
    <property type="term" value="P:protein folding"/>
    <property type="evidence" value="ECO:0007669"/>
    <property type="project" value="InterPro"/>
</dbReference>
<evidence type="ECO:0000313" key="14">
    <source>
        <dbReference type="Proteomes" id="UP000186817"/>
    </source>
</evidence>
<name>A0A1Q9EA76_SYMMI</name>
<dbReference type="Pfam" id="PF01490">
    <property type="entry name" value="Aa_trans"/>
    <property type="match status" value="1"/>
</dbReference>
<evidence type="ECO:0000256" key="11">
    <source>
        <dbReference type="SAM" id="Phobius"/>
    </source>
</evidence>
<dbReference type="Proteomes" id="UP000186817">
    <property type="component" value="Unassembled WGS sequence"/>
</dbReference>
<feature type="transmembrane region" description="Helical" evidence="11">
    <location>
        <begin position="1440"/>
        <end position="1468"/>
    </location>
</feature>
<evidence type="ECO:0000256" key="4">
    <source>
        <dbReference type="ARBA" id="ARBA00022737"/>
    </source>
</evidence>